<dbReference type="AlphaFoldDB" id="A0A6G7WGG8"/>
<dbReference type="KEGG" id="jpo:G7058_04090"/>
<feature type="binding site" evidence="5">
    <location>
        <position position="115"/>
    </location>
    <ligand>
        <name>substrate</name>
    </ligand>
</feature>
<reference evidence="9 10" key="1">
    <citation type="journal article" date="2017" name="Int. J. Syst. Evol. Microbiol.">
        <title>Jeotgalibaca porci sp. nov. and Jeotgalibaca arthritidis sp. nov., isolated from pigs, and emended description of the genus Jeotgalibaca.</title>
        <authorList>
            <person name="Zamora L."/>
            <person name="Perez-Sancho M."/>
            <person name="Dominguez L."/>
            <person name="Fernandez-Garayzabal J.F."/>
            <person name="Vela A.I."/>
        </authorList>
    </citation>
    <scope>NUCLEOTIDE SEQUENCE [LARGE SCALE GENOMIC DNA]</scope>
    <source>
        <strain evidence="9 10">CCUG 69148</strain>
    </source>
</reference>
<evidence type="ECO:0000256" key="7">
    <source>
        <dbReference type="SAM" id="MobiDB-lite"/>
    </source>
</evidence>
<feature type="site" description="Lowers pKa of active site Tyr" evidence="6">
    <location>
        <position position="82"/>
    </location>
</feature>
<feature type="domain" description="NADP-dependent oxidoreductase" evidence="8">
    <location>
        <begin position="21"/>
        <end position="267"/>
    </location>
</feature>
<evidence type="ECO:0000256" key="1">
    <source>
        <dbReference type="ARBA" id="ARBA00007905"/>
    </source>
</evidence>
<dbReference type="InterPro" id="IPR023210">
    <property type="entry name" value="NADP_OxRdtase_dom"/>
</dbReference>
<evidence type="ECO:0000256" key="6">
    <source>
        <dbReference type="PIRSR" id="PIRSR000097-3"/>
    </source>
</evidence>
<dbReference type="PANTHER" id="PTHR43827">
    <property type="entry name" value="2,5-DIKETO-D-GLUCONIC ACID REDUCTASE"/>
    <property type="match status" value="1"/>
</dbReference>
<name>A0A6G7WGG8_9LACT</name>
<dbReference type="InterPro" id="IPR036812">
    <property type="entry name" value="NAD(P)_OxRdtase_dom_sf"/>
</dbReference>
<proteinExistence type="inferred from homology"/>
<evidence type="ECO:0000256" key="2">
    <source>
        <dbReference type="ARBA" id="ARBA00022857"/>
    </source>
</evidence>
<dbReference type="PIRSF" id="PIRSF000097">
    <property type="entry name" value="AKR"/>
    <property type="match status" value="1"/>
</dbReference>
<evidence type="ECO:0000256" key="5">
    <source>
        <dbReference type="PIRSR" id="PIRSR000097-2"/>
    </source>
</evidence>
<comment type="similarity">
    <text evidence="1">Belongs to the aldo/keto reductase family.</text>
</comment>
<keyword evidence="10" id="KW-1185">Reference proteome</keyword>
<dbReference type="Pfam" id="PF00248">
    <property type="entry name" value="Aldo_ket_red"/>
    <property type="match status" value="1"/>
</dbReference>
<dbReference type="RefSeq" id="WP_166062360.1">
    <property type="nucleotide sequence ID" value="NZ_CP049889.1"/>
</dbReference>
<evidence type="ECO:0000259" key="8">
    <source>
        <dbReference type="Pfam" id="PF00248"/>
    </source>
</evidence>
<evidence type="ECO:0000256" key="4">
    <source>
        <dbReference type="PIRSR" id="PIRSR000097-1"/>
    </source>
</evidence>
<accession>A0A6G7WGG8</accession>
<dbReference type="InterPro" id="IPR020471">
    <property type="entry name" value="AKR"/>
</dbReference>
<protein>
    <submittedName>
        <fullName evidence="9">Aldo/keto reductase</fullName>
    </submittedName>
</protein>
<evidence type="ECO:0000313" key="9">
    <source>
        <dbReference type="EMBL" id="QIK51307.1"/>
    </source>
</evidence>
<dbReference type="FunFam" id="3.20.20.100:FF:000015">
    <property type="entry name" value="Oxidoreductase, aldo/keto reductase family"/>
    <property type="match status" value="1"/>
</dbReference>
<feature type="active site" description="Proton donor" evidence="4">
    <location>
        <position position="54"/>
    </location>
</feature>
<organism evidence="9 10">
    <name type="scientific">Jeotgalibaca porci</name>
    <dbReference type="NCBI Taxonomy" id="1868793"/>
    <lineage>
        <taxon>Bacteria</taxon>
        <taxon>Bacillati</taxon>
        <taxon>Bacillota</taxon>
        <taxon>Bacilli</taxon>
        <taxon>Lactobacillales</taxon>
        <taxon>Carnobacteriaceae</taxon>
        <taxon>Jeotgalibaca</taxon>
    </lineage>
</organism>
<dbReference type="PROSITE" id="PS00063">
    <property type="entry name" value="ALDOKETO_REDUCTASE_3"/>
    <property type="match status" value="1"/>
</dbReference>
<feature type="compositionally biased region" description="Basic and acidic residues" evidence="7">
    <location>
        <begin position="266"/>
        <end position="280"/>
    </location>
</feature>
<dbReference type="GeneID" id="94552446"/>
<dbReference type="InterPro" id="IPR018170">
    <property type="entry name" value="Aldo/ket_reductase_CS"/>
</dbReference>
<evidence type="ECO:0000256" key="3">
    <source>
        <dbReference type="ARBA" id="ARBA00023002"/>
    </source>
</evidence>
<dbReference type="CDD" id="cd19071">
    <property type="entry name" value="AKR_AKR1-5-like"/>
    <property type="match status" value="1"/>
</dbReference>
<sequence length="288" mass="32226">MVKQQITERLPLNDGYTIPIIGFGTSGIANRDAEEVVFNAIMKGYRLIDTAKIYDNEEGVGRGIQKAINAGISRNELFIVSKVWKSDMGFEQATEAFNQTYERLGLDYVDLYLIHWPSSEEGVNLATWRALEEIQASGRVNSIGVSNFNRGELAEIIKEGKVRPAVNQIPVNPDNMNADLDAYNDQNNIVTMGYSPLGAGKVNSDKKLAGIGNKHDKTSAQIALKWCLERGVVPIPKTSHDERMVENLDLFDFSLTDEEIDIINNIDKKTNTRKPSDKNQNKRHGSRR</sequence>
<dbReference type="PRINTS" id="PR00069">
    <property type="entry name" value="ALDKETRDTASE"/>
</dbReference>
<dbReference type="Proteomes" id="UP000501830">
    <property type="component" value="Chromosome"/>
</dbReference>
<dbReference type="GO" id="GO:0016616">
    <property type="term" value="F:oxidoreductase activity, acting on the CH-OH group of donors, NAD or NADP as acceptor"/>
    <property type="evidence" value="ECO:0007669"/>
    <property type="project" value="UniProtKB-ARBA"/>
</dbReference>
<evidence type="ECO:0000313" key="10">
    <source>
        <dbReference type="Proteomes" id="UP000501830"/>
    </source>
</evidence>
<dbReference type="Gene3D" id="3.20.20.100">
    <property type="entry name" value="NADP-dependent oxidoreductase domain"/>
    <property type="match status" value="1"/>
</dbReference>
<gene>
    <name evidence="9" type="ORF">G7058_04090</name>
</gene>
<dbReference type="PANTHER" id="PTHR43827:SF3">
    <property type="entry name" value="NADP-DEPENDENT OXIDOREDUCTASE DOMAIN-CONTAINING PROTEIN"/>
    <property type="match status" value="1"/>
</dbReference>
<keyword evidence="3" id="KW-0560">Oxidoreductase</keyword>
<dbReference type="EMBL" id="CP049889">
    <property type="protein sequence ID" value="QIK51307.1"/>
    <property type="molecule type" value="Genomic_DNA"/>
</dbReference>
<dbReference type="PROSITE" id="PS00798">
    <property type="entry name" value="ALDOKETO_REDUCTASE_1"/>
    <property type="match status" value="1"/>
</dbReference>
<keyword evidence="2" id="KW-0521">NADP</keyword>
<feature type="region of interest" description="Disordered" evidence="7">
    <location>
        <begin position="266"/>
        <end position="288"/>
    </location>
</feature>
<dbReference type="SUPFAM" id="SSF51430">
    <property type="entry name" value="NAD(P)-linked oxidoreductase"/>
    <property type="match status" value="1"/>
</dbReference>